<comment type="caution">
    <text evidence="4">The sequence shown here is derived from an EMBL/GenBank/DDBJ whole genome shotgun (WGS) entry which is preliminary data.</text>
</comment>
<protein>
    <recommendedName>
        <fullName evidence="3">DUF8174 domain-containing protein</fullName>
    </recommendedName>
</protein>
<proteinExistence type="predicted"/>
<dbReference type="InterPro" id="IPR058487">
    <property type="entry name" value="DUF8174"/>
</dbReference>
<dbReference type="Pfam" id="PF26525">
    <property type="entry name" value="DUF8174"/>
    <property type="match status" value="1"/>
</dbReference>
<dbReference type="EMBL" id="BLKZ01000001">
    <property type="protein sequence ID" value="GFG91254.1"/>
    <property type="molecule type" value="Genomic_DNA"/>
</dbReference>
<keyword evidence="2" id="KW-0812">Transmembrane</keyword>
<dbReference type="Proteomes" id="UP000465360">
    <property type="component" value="Unassembled WGS sequence"/>
</dbReference>
<dbReference type="RefSeq" id="WP_163714114.1">
    <property type="nucleotide sequence ID" value="NZ_BLKZ01000001.1"/>
</dbReference>
<organism evidence="4 5">
    <name type="scientific">Mycobacterium bourgelatii</name>
    <dbReference type="NCBI Taxonomy" id="1273442"/>
    <lineage>
        <taxon>Bacteria</taxon>
        <taxon>Bacillati</taxon>
        <taxon>Actinomycetota</taxon>
        <taxon>Actinomycetes</taxon>
        <taxon>Mycobacteriales</taxon>
        <taxon>Mycobacteriaceae</taxon>
        <taxon>Mycobacterium</taxon>
    </lineage>
</organism>
<evidence type="ECO:0000259" key="3">
    <source>
        <dbReference type="Pfam" id="PF26525"/>
    </source>
</evidence>
<keyword evidence="5" id="KW-1185">Reference proteome</keyword>
<feature type="region of interest" description="Disordered" evidence="1">
    <location>
        <begin position="1"/>
        <end position="83"/>
    </location>
</feature>
<evidence type="ECO:0000256" key="1">
    <source>
        <dbReference type="SAM" id="MobiDB-lite"/>
    </source>
</evidence>
<evidence type="ECO:0000256" key="2">
    <source>
        <dbReference type="SAM" id="Phobius"/>
    </source>
</evidence>
<keyword evidence="2" id="KW-0472">Membrane</keyword>
<feature type="domain" description="DUF8174" evidence="3">
    <location>
        <begin position="115"/>
        <end position="237"/>
    </location>
</feature>
<evidence type="ECO:0000313" key="4">
    <source>
        <dbReference type="EMBL" id="GFG91254.1"/>
    </source>
</evidence>
<keyword evidence="2" id="KW-1133">Transmembrane helix</keyword>
<accession>A0A7I9YRD8</accession>
<sequence length="242" mass="25998">MAGPHPPNPIGTDGPHEVRPYSETGSSEPLEYPHDARDNELAYPMNPAGPMNPTGPMNAAGRPGEAPPNFPGGPPPPNYQPRRPKRLLIGISMALLLVAALTAAIVYGVRTNGATTGASFSDNTAKTAIQTYLDALAHRDVDVIVRNALCGLYDGVKDKRSDQALAKLSSDAFRKQFTEAEVTSIDKVVYQSQYQAQVLFSMQVKPARGGPPKNQVQGVAQLLFQRGQILVCSYVLRTAGQY</sequence>
<reference evidence="4 5" key="1">
    <citation type="journal article" date="2019" name="Emerg. Microbes Infect.">
        <title>Comprehensive subspecies identification of 175 nontuberculous mycobacteria species based on 7547 genomic profiles.</title>
        <authorList>
            <person name="Matsumoto Y."/>
            <person name="Kinjo T."/>
            <person name="Motooka D."/>
            <person name="Nabeya D."/>
            <person name="Jung N."/>
            <person name="Uechi K."/>
            <person name="Horii T."/>
            <person name="Iida T."/>
            <person name="Fujita J."/>
            <person name="Nakamura S."/>
        </authorList>
    </citation>
    <scope>NUCLEOTIDE SEQUENCE [LARGE SCALE GENOMIC DNA]</scope>
    <source>
        <strain evidence="4 5">JCM 30725</strain>
    </source>
</reference>
<name>A0A7I9YRD8_MYCBU</name>
<feature type="compositionally biased region" description="Pro residues" evidence="1">
    <location>
        <begin position="65"/>
        <end position="79"/>
    </location>
</feature>
<dbReference type="AlphaFoldDB" id="A0A7I9YRD8"/>
<feature type="transmembrane region" description="Helical" evidence="2">
    <location>
        <begin position="87"/>
        <end position="109"/>
    </location>
</feature>
<evidence type="ECO:0000313" key="5">
    <source>
        <dbReference type="Proteomes" id="UP000465360"/>
    </source>
</evidence>
<gene>
    <name evidence="4" type="ORF">MBOU_32960</name>
</gene>
<feature type="compositionally biased region" description="Basic and acidic residues" evidence="1">
    <location>
        <begin position="31"/>
        <end position="40"/>
    </location>
</feature>